<accession>A0A317PDP8</accession>
<reference evidence="2 3" key="1">
    <citation type="submission" date="2018-05" db="EMBL/GenBank/DDBJ databases">
        <title>Genomic Encyclopedia of Type Strains, Phase IV (KMG-IV): sequencing the most valuable type-strain genomes for metagenomic binning, comparative biology and taxonomic classification.</title>
        <authorList>
            <person name="Goeker M."/>
        </authorList>
    </citation>
    <scope>NUCLEOTIDE SEQUENCE [LARGE SCALE GENOMIC DNA]</scope>
    <source>
        <strain evidence="2 3">DSM 16791</strain>
    </source>
</reference>
<proteinExistence type="predicted"/>
<dbReference type="InterPro" id="IPR036291">
    <property type="entry name" value="NAD(P)-bd_dom_sf"/>
</dbReference>
<dbReference type="OrthoDB" id="9814124at2"/>
<dbReference type="AlphaFoldDB" id="A0A317PDP8"/>
<comment type="caution">
    <text evidence="2">The sequence shown here is derived from an EMBL/GenBank/DDBJ whole genome shotgun (WGS) entry which is preliminary data.</text>
</comment>
<dbReference type="InterPro" id="IPR050177">
    <property type="entry name" value="Lipid_A_modif_metabolic_enz"/>
</dbReference>
<dbReference type="EMBL" id="QGTR01000010">
    <property type="protein sequence ID" value="PWV95496.1"/>
    <property type="molecule type" value="Genomic_DNA"/>
</dbReference>
<sequence>MSRVLVSGGTGQVGRFIVEDLIGQGYEVTTGGRTRPGAGAFSRPVRYVPLSLDPDIDQSRAFEGVDHFVHAAFDHVPGRYRGGEGGDPDGFRARNRDGTIRLFETARREGVRRCIFLSSRAVYGVQPPGSVLTEETTPHPDTLYGKVKLLAEQALAAMTRPDFVAVSLRVTGVYGAALPGQPQKWDGLFADYLAGRPIEPRAGSEVHGRDVARAVRLMLELPPEAVNGRVFNVSDLLVDRHDLLAGLQGATDCPHPLPAKASDTSQWLMITDRLQALGWKPGGKVLLEKTIRSLCASHIRDQDFPRSPQGKSSAHQ</sequence>
<organism evidence="2 3">
    <name type="scientific">Hoeflea marina</name>
    <dbReference type="NCBI Taxonomy" id="274592"/>
    <lineage>
        <taxon>Bacteria</taxon>
        <taxon>Pseudomonadati</taxon>
        <taxon>Pseudomonadota</taxon>
        <taxon>Alphaproteobacteria</taxon>
        <taxon>Hyphomicrobiales</taxon>
        <taxon>Rhizobiaceae</taxon>
        <taxon>Hoeflea</taxon>
    </lineage>
</organism>
<evidence type="ECO:0000259" key="1">
    <source>
        <dbReference type="Pfam" id="PF01370"/>
    </source>
</evidence>
<gene>
    <name evidence="2" type="ORF">DFR52_11024</name>
</gene>
<dbReference type="Gene3D" id="3.40.50.720">
    <property type="entry name" value="NAD(P)-binding Rossmann-like Domain"/>
    <property type="match status" value="1"/>
</dbReference>
<dbReference type="SUPFAM" id="SSF51735">
    <property type="entry name" value="NAD(P)-binding Rossmann-fold domains"/>
    <property type="match status" value="1"/>
</dbReference>
<feature type="domain" description="NAD-dependent epimerase/dehydratase" evidence="1">
    <location>
        <begin position="4"/>
        <end position="233"/>
    </location>
</feature>
<evidence type="ECO:0000313" key="3">
    <source>
        <dbReference type="Proteomes" id="UP000246352"/>
    </source>
</evidence>
<protein>
    <submittedName>
        <fullName evidence="2">Nucleoside-diphosphate-sugar epimerase</fullName>
    </submittedName>
</protein>
<dbReference type="RefSeq" id="WP_110034505.1">
    <property type="nucleotide sequence ID" value="NZ_QGTR01000010.1"/>
</dbReference>
<name>A0A317PDP8_9HYPH</name>
<dbReference type="PANTHER" id="PTHR43245">
    <property type="entry name" value="BIFUNCTIONAL POLYMYXIN RESISTANCE PROTEIN ARNA"/>
    <property type="match status" value="1"/>
</dbReference>
<dbReference type="CDD" id="cd08946">
    <property type="entry name" value="SDR_e"/>
    <property type="match status" value="1"/>
</dbReference>
<keyword evidence="3" id="KW-1185">Reference proteome</keyword>
<dbReference type="InterPro" id="IPR001509">
    <property type="entry name" value="Epimerase_deHydtase"/>
</dbReference>
<dbReference type="Proteomes" id="UP000246352">
    <property type="component" value="Unassembled WGS sequence"/>
</dbReference>
<dbReference type="Pfam" id="PF01370">
    <property type="entry name" value="Epimerase"/>
    <property type="match status" value="1"/>
</dbReference>
<evidence type="ECO:0000313" key="2">
    <source>
        <dbReference type="EMBL" id="PWV95496.1"/>
    </source>
</evidence>